<evidence type="ECO:0000313" key="10">
    <source>
        <dbReference type="Proteomes" id="UP000225706"/>
    </source>
</evidence>
<feature type="transmembrane region" description="Helical" evidence="7">
    <location>
        <begin position="6"/>
        <end position="32"/>
    </location>
</feature>
<dbReference type="Pfam" id="PF00335">
    <property type="entry name" value="Tetraspanin"/>
    <property type="match status" value="1"/>
</dbReference>
<dbReference type="InterPro" id="IPR018247">
    <property type="entry name" value="EF_Hand_1_Ca_BS"/>
</dbReference>
<protein>
    <submittedName>
        <fullName evidence="9">Myosin-2 essential light chain</fullName>
    </submittedName>
</protein>
<evidence type="ECO:0000259" key="8">
    <source>
        <dbReference type="PROSITE" id="PS50222"/>
    </source>
</evidence>
<name>A0A2B4SXG2_STYPI</name>
<dbReference type="PANTHER" id="PTHR23048:SF49">
    <property type="entry name" value="FI08416P-RELATED"/>
    <property type="match status" value="1"/>
</dbReference>
<dbReference type="OrthoDB" id="26525at2759"/>
<dbReference type="CDD" id="cd00051">
    <property type="entry name" value="EFh"/>
    <property type="match status" value="2"/>
</dbReference>
<keyword evidence="6 7" id="KW-0472">Membrane</keyword>
<feature type="domain" description="EF-hand" evidence="8">
    <location>
        <begin position="170"/>
        <end position="205"/>
    </location>
</feature>
<evidence type="ECO:0000256" key="5">
    <source>
        <dbReference type="ARBA" id="ARBA00022989"/>
    </source>
</evidence>
<evidence type="ECO:0000256" key="2">
    <source>
        <dbReference type="ARBA" id="ARBA00022692"/>
    </source>
</evidence>
<gene>
    <name evidence="9" type="primary">Mlc-c</name>
    <name evidence="9" type="ORF">AWC38_SpisGene1295</name>
</gene>
<feature type="transmembrane region" description="Helical" evidence="7">
    <location>
        <begin position="44"/>
        <end position="67"/>
    </location>
</feature>
<organism evidence="9 10">
    <name type="scientific">Stylophora pistillata</name>
    <name type="common">Smooth cauliflower coral</name>
    <dbReference type="NCBI Taxonomy" id="50429"/>
    <lineage>
        <taxon>Eukaryota</taxon>
        <taxon>Metazoa</taxon>
        <taxon>Cnidaria</taxon>
        <taxon>Anthozoa</taxon>
        <taxon>Hexacorallia</taxon>
        <taxon>Scleractinia</taxon>
        <taxon>Astrocoeniina</taxon>
        <taxon>Pocilloporidae</taxon>
        <taxon>Stylophora</taxon>
    </lineage>
</organism>
<dbReference type="STRING" id="50429.A0A2B4SXG2"/>
<dbReference type="GO" id="GO:0016020">
    <property type="term" value="C:membrane"/>
    <property type="evidence" value="ECO:0007669"/>
    <property type="project" value="UniProtKB-SubCell"/>
</dbReference>
<dbReference type="InterPro" id="IPR050230">
    <property type="entry name" value="CALM/Myosin/TropC-like"/>
</dbReference>
<keyword evidence="4" id="KW-0106">Calcium</keyword>
<evidence type="ECO:0000256" key="3">
    <source>
        <dbReference type="ARBA" id="ARBA00022737"/>
    </source>
</evidence>
<dbReference type="FunFam" id="1.10.238.10:FF:000178">
    <property type="entry name" value="Calmodulin-2 A"/>
    <property type="match status" value="1"/>
</dbReference>
<dbReference type="InterPro" id="IPR018499">
    <property type="entry name" value="Tetraspanin/Peripherin"/>
</dbReference>
<feature type="domain" description="EF-hand" evidence="8">
    <location>
        <begin position="246"/>
        <end position="281"/>
    </location>
</feature>
<feature type="domain" description="EF-hand" evidence="8">
    <location>
        <begin position="206"/>
        <end position="241"/>
    </location>
</feature>
<keyword evidence="2 7" id="KW-0812">Transmembrane</keyword>
<evidence type="ECO:0000313" key="9">
    <source>
        <dbReference type="EMBL" id="PFX33879.1"/>
    </source>
</evidence>
<evidence type="ECO:0000256" key="6">
    <source>
        <dbReference type="ARBA" id="ARBA00023136"/>
    </source>
</evidence>
<dbReference type="AlphaFoldDB" id="A0A2B4SXG2"/>
<dbReference type="GO" id="GO:0005509">
    <property type="term" value="F:calcium ion binding"/>
    <property type="evidence" value="ECO:0007669"/>
    <property type="project" value="InterPro"/>
</dbReference>
<dbReference type="PROSITE" id="PS00018">
    <property type="entry name" value="EF_HAND_1"/>
    <property type="match status" value="1"/>
</dbReference>
<dbReference type="Pfam" id="PF13499">
    <property type="entry name" value="EF-hand_7"/>
    <property type="match status" value="2"/>
</dbReference>
<dbReference type="PROSITE" id="PS50222">
    <property type="entry name" value="EF_HAND_2"/>
    <property type="match status" value="3"/>
</dbReference>
<dbReference type="InterPro" id="IPR002048">
    <property type="entry name" value="EF_hand_dom"/>
</dbReference>
<proteinExistence type="predicted"/>
<dbReference type="EMBL" id="LSMT01000008">
    <property type="protein sequence ID" value="PFX33879.1"/>
    <property type="molecule type" value="Genomic_DNA"/>
</dbReference>
<keyword evidence="3" id="KW-0677">Repeat</keyword>
<comment type="caution">
    <text evidence="9">The sequence shown here is derived from an EMBL/GenBank/DDBJ whole genome shotgun (WGS) entry which is preliminary data.</text>
</comment>
<dbReference type="SUPFAM" id="SSF47473">
    <property type="entry name" value="EF-hand"/>
    <property type="match status" value="1"/>
</dbReference>
<dbReference type="InterPro" id="IPR011992">
    <property type="entry name" value="EF-hand-dom_pair"/>
</dbReference>
<evidence type="ECO:0000256" key="1">
    <source>
        <dbReference type="ARBA" id="ARBA00004141"/>
    </source>
</evidence>
<dbReference type="SMART" id="SM00054">
    <property type="entry name" value="EFh"/>
    <property type="match status" value="3"/>
</dbReference>
<evidence type="ECO:0000256" key="4">
    <source>
        <dbReference type="ARBA" id="ARBA00022837"/>
    </source>
</evidence>
<dbReference type="PANTHER" id="PTHR23048">
    <property type="entry name" value="MYOSIN LIGHT CHAIN 1, 3"/>
    <property type="match status" value="1"/>
</dbReference>
<dbReference type="Proteomes" id="UP000225706">
    <property type="component" value="Unassembled WGS sequence"/>
</dbReference>
<sequence>MVVSGSYVQAVMGMLLFVFKFIALVLICVAVYAKVSSKITSLPILGGVVACGVFLLLVAIMGVAGAVRHSQVILFFYMIIMLLLFIIQMSVSIGAIAVSHEQQSNLMKAGWGKMSPDVKTKIQTIKDCCGFKNKNITSGEMGHPKCDKRMKKIFIRLERKQPFNNDIFLVLRPEHKEAFMLFDRRGDGKIDSAQLGEVLRSLGLNPTQAEVHKALKEVDPSGSNRISFDEFFPIFHSFGQRKASKSTNEGFVDGLRVFDREGNGQVSAAELRHVLTGLGEKMSEEEVDLLLSGLEDNQGQINYEEFVKTVMSG</sequence>
<dbReference type="PRINTS" id="PR00259">
    <property type="entry name" value="TMFOUR"/>
</dbReference>
<dbReference type="GO" id="GO:0016460">
    <property type="term" value="C:myosin II complex"/>
    <property type="evidence" value="ECO:0007669"/>
    <property type="project" value="TreeGrafter"/>
</dbReference>
<evidence type="ECO:0000256" key="7">
    <source>
        <dbReference type="SAM" id="Phobius"/>
    </source>
</evidence>
<dbReference type="Gene3D" id="1.10.238.10">
    <property type="entry name" value="EF-hand"/>
    <property type="match status" value="2"/>
</dbReference>
<comment type="subcellular location">
    <subcellularLocation>
        <location evidence="1">Membrane</location>
        <topology evidence="1">Multi-pass membrane protein</topology>
    </subcellularLocation>
</comment>
<keyword evidence="10" id="KW-1185">Reference proteome</keyword>
<keyword evidence="5 7" id="KW-1133">Transmembrane helix</keyword>
<reference evidence="10" key="1">
    <citation type="journal article" date="2017" name="bioRxiv">
        <title>Comparative analysis of the genomes of Stylophora pistillata and Acropora digitifera provides evidence for extensive differences between species of corals.</title>
        <authorList>
            <person name="Voolstra C.R."/>
            <person name="Li Y."/>
            <person name="Liew Y.J."/>
            <person name="Baumgarten S."/>
            <person name="Zoccola D."/>
            <person name="Flot J.-F."/>
            <person name="Tambutte S."/>
            <person name="Allemand D."/>
            <person name="Aranda M."/>
        </authorList>
    </citation>
    <scope>NUCLEOTIDE SEQUENCE [LARGE SCALE GENOMIC DNA]</scope>
</reference>
<accession>A0A2B4SXG2</accession>
<feature type="transmembrane region" description="Helical" evidence="7">
    <location>
        <begin position="73"/>
        <end position="98"/>
    </location>
</feature>